<name>A0A914YK49_9BILA</name>
<proteinExistence type="predicted"/>
<evidence type="ECO:0000313" key="2">
    <source>
        <dbReference type="WBParaSite" id="PSU_v2.g20719.t1"/>
    </source>
</evidence>
<organism evidence="1 2">
    <name type="scientific">Panagrolaimus superbus</name>
    <dbReference type="NCBI Taxonomy" id="310955"/>
    <lineage>
        <taxon>Eukaryota</taxon>
        <taxon>Metazoa</taxon>
        <taxon>Ecdysozoa</taxon>
        <taxon>Nematoda</taxon>
        <taxon>Chromadorea</taxon>
        <taxon>Rhabditida</taxon>
        <taxon>Tylenchina</taxon>
        <taxon>Panagrolaimomorpha</taxon>
        <taxon>Panagrolaimoidea</taxon>
        <taxon>Panagrolaimidae</taxon>
        <taxon>Panagrolaimus</taxon>
    </lineage>
</organism>
<sequence>MRQVGRAADDFRQQRGISFDGQLRGLARGDRRAFSGHLGDVGIGLGNKVGRQLAVRTAGQLGRFSRILAGVLVEQLFPLGLAQGAGAIGAPAVVDRLRDLERTVFPAQLLAGGFQLVLAQRCAVAGFLARFVRRTETNGGAAADQGRLVALRQRGLDPGLDAFRVVAIDVADHVPAVGLETLRGVVGEPALDVAVDGDVVVVPEADQLVQAPGTGQRGRFMRHAFHQAAIAHEHPGAVVDHFQLRAVEALCQQLLGQGEAHGVGETLAQRARGGFHARGLVAFRVTGGVAAQLADSFSCSIGRS</sequence>
<keyword evidence="1" id="KW-1185">Reference proteome</keyword>
<dbReference type="Proteomes" id="UP000887577">
    <property type="component" value="Unplaced"/>
</dbReference>
<dbReference type="WBParaSite" id="PSU_v2.g20719.t1">
    <property type="protein sequence ID" value="PSU_v2.g20719.t1"/>
    <property type="gene ID" value="PSU_v2.g20719"/>
</dbReference>
<protein>
    <submittedName>
        <fullName evidence="2">Uncharacterized protein</fullName>
    </submittedName>
</protein>
<evidence type="ECO:0000313" key="1">
    <source>
        <dbReference type="Proteomes" id="UP000887577"/>
    </source>
</evidence>
<dbReference type="AlphaFoldDB" id="A0A914YK49"/>
<reference evidence="2" key="1">
    <citation type="submission" date="2022-11" db="UniProtKB">
        <authorList>
            <consortium name="WormBaseParasite"/>
        </authorList>
    </citation>
    <scope>IDENTIFICATION</scope>
</reference>
<accession>A0A914YK49</accession>